<reference evidence="7 8" key="1">
    <citation type="submission" date="2022-11" db="EMBL/GenBank/DDBJ databases">
        <title>The characterization of three novel Bacteroidetes species and genomic analysis of their roles in tidal elemental geochemical cycles.</title>
        <authorList>
            <person name="Ma K."/>
        </authorList>
    </citation>
    <scope>NUCLEOTIDE SEQUENCE [LARGE SCALE GENOMIC DNA]</scope>
    <source>
        <strain evidence="7 8">M17</strain>
    </source>
</reference>
<feature type="transmembrane region" description="Helical" evidence="6">
    <location>
        <begin position="31"/>
        <end position="48"/>
    </location>
</feature>
<dbReference type="PANTHER" id="PTHR31885:SF6">
    <property type="entry name" value="GH04784P"/>
    <property type="match status" value="1"/>
</dbReference>
<evidence type="ECO:0000256" key="6">
    <source>
        <dbReference type="SAM" id="Phobius"/>
    </source>
</evidence>
<proteinExistence type="inferred from homology"/>
<dbReference type="Pfam" id="PF07947">
    <property type="entry name" value="YhhN"/>
    <property type="match status" value="1"/>
</dbReference>
<dbReference type="PANTHER" id="PTHR31885">
    <property type="entry name" value="GH04784P"/>
    <property type="match status" value="1"/>
</dbReference>
<name>A0ABT3RVJ4_9BACT</name>
<comment type="subcellular location">
    <subcellularLocation>
        <location evidence="1">Membrane</location>
        <topology evidence="1">Multi-pass membrane protein</topology>
    </subcellularLocation>
</comment>
<organism evidence="7 8">
    <name type="scientific">Mangrovivirga halotolerans</name>
    <dbReference type="NCBI Taxonomy" id="2993936"/>
    <lineage>
        <taxon>Bacteria</taxon>
        <taxon>Pseudomonadati</taxon>
        <taxon>Bacteroidota</taxon>
        <taxon>Cytophagia</taxon>
        <taxon>Cytophagales</taxon>
        <taxon>Mangrovivirgaceae</taxon>
        <taxon>Mangrovivirga</taxon>
    </lineage>
</organism>
<comment type="caution">
    <text evidence="7">The sequence shown here is derived from an EMBL/GenBank/DDBJ whole genome shotgun (WGS) entry which is preliminary data.</text>
</comment>
<evidence type="ECO:0000256" key="1">
    <source>
        <dbReference type="ARBA" id="ARBA00004141"/>
    </source>
</evidence>
<evidence type="ECO:0000313" key="7">
    <source>
        <dbReference type="EMBL" id="MCX2745789.1"/>
    </source>
</evidence>
<evidence type="ECO:0000256" key="4">
    <source>
        <dbReference type="ARBA" id="ARBA00022989"/>
    </source>
</evidence>
<evidence type="ECO:0000256" key="2">
    <source>
        <dbReference type="ARBA" id="ARBA00007375"/>
    </source>
</evidence>
<keyword evidence="8" id="KW-1185">Reference proteome</keyword>
<dbReference type="Proteomes" id="UP001209885">
    <property type="component" value="Unassembled WGS sequence"/>
</dbReference>
<keyword evidence="4 6" id="KW-1133">Transmembrane helix</keyword>
<feature type="transmembrane region" description="Helical" evidence="6">
    <location>
        <begin position="60"/>
        <end position="77"/>
    </location>
</feature>
<feature type="transmembrane region" description="Helical" evidence="6">
    <location>
        <begin position="176"/>
        <end position="196"/>
    </location>
</feature>
<keyword evidence="3 6" id="KW-0812">Transmembrane</keyword>
<feature type="transmembrane region" description="Helical" evidence="6">
    <location>
        <begin position="7"/>
        <end position="25"/>
    </location>
</feature>
<protein>
    <submittedName>
        <fullName evidence="7">Lysoplasmalogenase</fullName>
    </submittedName>
</protein>
<evidence type="ECO:0000256" key="5">
    <source>
        <dbReference type="ARBA" id="ARBA00023136"/>
    </source>
</evidence>
<comment type="similarity">
    <text evidence="2">Belongs to the TMEM86 family.</text>
</comment>
<feature type="transmembrane region" description="Helical" evidence="6">
    <location>
        <begin position="202"/>
        <end position="223"/>
    </location>
</feature>
<feature type="transmembrane region" description="Helical" evidence="6">
    <location>
        <begin position="122"/>
        <end position="143"/>
    </location>
</feature>
<dbReference type="InterPro" id="IPR012506">
    <property type="entry name" value="TMEM86B-like"/>
</dbReference>
<dbReference type="RefSeq" id="WP_266058387.1">
    <property type="nucleotide sequence ID" value="NZ_JAPFQN010000011.1"/>
</dbReference>
<evidence type="ECO:0000256" key="3">
    <source>
        <dbReference type="ARBA" id="ARBA00022692"/>
    </source>
</evidence>
<dbReference type="EMBL" id="JAPFQN010000011">
    <property type="protein sequence ID" value="MCX2745789.1"/>
    <property type="molecule type" value="Genomic_DNA"/>
</dbReference>
<gene>
    <name evidence="7" type="ORF">OO013_18040</name>
</gene>
<keyword evidence="5 6" id="KW-0472">Membrane</keyword>
<feature type="transmembrane region" description="Helical" evidence="6">
    <location>
        <begin position="83"/>
        <end position="101"/>
    </location>
</feature>
<sequence>MEGKKLKVPYLFIIVTTIHLVAIILELEILRNISKAFIIPVILIYYFISSRSFGIQTSFWIILALILSWTGDILLIFEENNSQFFLLGLIAFLFSHLSYIISYHKFQDFTTKQILRKVPIPVVIGIIIYTLFLLYIILPSVAIDMTFPVTIYGIVLAFHAIFAAGYGNQVVPQNKIIFLGVCLFVLSDSLLAINAFRTALPASGLLIMTTYCFAQLFIIVGFLKTAAKLVDPLK</sequence>
<feature type="transmembrane region" description="Helical" evidence="6">
    <location>
        <begin position="149"/>
        <end position="167"/>
    </location>
</feature>
<evidence type="ECO:0000313" key="8">
    <source>
        <dbReference type="Proteomes" id="UP001209885"/>
    </source>
</evidence>
<accession>A0ABT3RVJ4</accession>